<dbReference type="AlphaFoldDB" id="A0A410V607"/>
<dbReference type="Proteomes" id="UP000625079">
    <property type="component" value="Unassembled WGS sequence"/>
</dbReference>
<evidence type="ECO:0000313" key="4">
    <source>
        <dbReference type="Proteomes" id="UP000625079"/>
    </source>
</evidence>
<dbReference type="OrthoDB" id="9834206at2"/>
<organism evidence="1 4">
    <name type="scientific">Bradyrhizobium guangdongense</name>
    <dbReference type="NCBI Taxonomy" id="1325090"/>
    <lineage>
        <taxon>Bacteria</taxon>
        <taxon>Pseudomonadati</taxon>
        <taxon>Pseudomonadota</taxon>
        <taxon>Alphaproteobacteria</taxon>
        <taxon>Hyphomicrobiales</taxon>
        <taxon>Nitrobacteraceae</taxon>
        <taxon>Bradyrhizobium</taxon>
    </lineage>
</organism>
<dbReference type="EMBL" id="BMHC01000003">
    <property type="protein sequence ID" value="GGI23700.1"/>
    <property type="molecule type" value="Genomic_DNA"/>
</dbReference>
<evidence type="ECO:0000313" key="2">
    <source>
        <dbReference type="EMBL" id="QOZ60128.1"/>
    </source>
</evidence>
<reference evidence="2 3" key="2">
    <citation type="submission" date="2018-06" db="EMBL/GenBank/DDBJ databases">
        <title>Comparative genomics of rhizobia nodulating Arachis hypogaea in China.</title>
        <authorList>
            <person name="Li Y."/>
        </authorList>
    </citation>
    <scope>NUCLEOTIDE SEQUENCE [LARGE SCALE GENOMIC DNA]</scope>
    <source>
        <strain evidence="2 3">CCBAU 51658</strain>
    </source>
</reference>
<evidence type="ECO:0000313" key="1">
    <source>
        <dbReference type="EMBL" id="GGI23700.1"/>
    </source>
</evidence>
<accession>A0A410V607</accession>
<reference evidence="1" key="1">
    <citation type="journal article" date="2014" name="Int. J. Syst. Evol. Microbiol.">
        <title>Complete genome sequence of Corynebacterium casei LMG S-19264T (=DSM 44701T), isolated from a smear-ripened cheese.</title>
        <authorList>
            <consortium name="US DOE Joint Genome Institute (JGI-PGF)"/>
            <person name="Walter F."/>
            <person name="Albersmeier A."/>
            <person name="Kalinowski J."/>
            <person name="Ruckert C."/>
        </authorList>
    </citation>
    <scope>NUCLEOTIDE SEQUENCE</scope>
    <source>
        <strain evidence="1">CGMCC 1.15034</strain>
    </source>
</reference>
<protein>
    <submittedName>
        <fullName evidence="1">Uncharacterized protein</fullName>
    </submittedName>
</protein>
<reference evidence="1" key="3">
    <citation type="submission" date="2022-12" db="EMBL/GenBank/DDBJ databases">
        <authorList>
            <person name="Sun Q."/>
            <person name="Zhou Y."/>
        </authorList>
    </citation>
    <scope>NUCLEOTIDE SEQUENCE</scope>
    <source>
        <strain evidence="1">CGMCC 1.15034</strain>
    </source>
</reference>
<keyword evidence="3" id="KW-1185">Reference proteome</keyword>
<dbReference type="RefSeq" id="WP_128965723.1">
    <property type="nucleotide sequence ID" value="NZ_BMHC01000003.1"/>
</dbReference>
<evidence type="ECO:0000313" key="3">
    <source>
        <dbReference type="Proteomes" id="UP000593880"/>
    </source>
</evidence>
<dbReference type="EMBL" id="CP030057">
    <property type="protein sequence ID" value="QOZ60128.1"/>
    <property type="molecule type" value="Genomic_DNA"/>
</dbReference>
<proteinExistence type="predicted"/>
<dbReference type="Proteomes" id="UP000593880">
    <property type="component" value="Chromosome"/>
</dbReference>
<name>A0A410V607_9BRAD</name>
<gene>
    <name evidence="1" type="ORF">GCM10010987_25710</name>
    <name evidence="2" type="ORF">XH86_16400</name>
</gene>
<sequence>MDALAGSLLDSLAPPRAQHAQPSRWVRIPGERKIRWNDQGNPEFLWCQRCETWLEAAWSDILDALPVAARGLAMIASYIPIYGTALSFAINTSVSLAEGESVNQSLIDGIGGALPGQPESGMVYKAGVAIARGERVGDVFIDSLNLDSSVTATLKVADQVLYGLATGENVTNVAYQAIHQVLPPEAQQGMDYARRFITGEDVRQMILSQAEQVVADGVKDKARDILERSKDQGAEALSAAHAEVNSIYNQYAAEFGYQMAFDRLPGDARAWIQLGLTGGGALKGAEQLVGTFGSVPETNTAENDILETDGLKLIASGIKYENELVSDILKQSKFTIVIDFYDSLNGVWTKRAMTYGITDPWRRGFSIAIGACEGSSERGPGQLAVYQTLAEAGERGGFDAGQAVQFNRTIEAHLRALKATKVQTTSSVSKAGPIKRNP</sequence>